<evidence type="ECO:0000256" key="4">
    <source>
        <dbReference type="PIRSR" id="PIRSR601461-2"/>
    </source>
</evidence>
<dbReference type="EMBL" id="CP144099">
    <property type="protein sequence ID" value="WWC86902.1"/>
    <property type="molecule type" value="Genomic_DNA"/>
</dbReference>
<evidence type="ECO:0000256" key="2">
    <source>
        <dbReference type="ARBA" id="ARBA00022750"/>
    </source>
</evidence>
<comment type="similarity">
    <text evidence="1 5">Belongs to the peptidase A1 family.</text>
</comment>
<keyword evidence="10" id="KW-1185">Reference proteome</keyword>
<evidence type="ECO:0000256" key="1">
    <source>
        <dbReference type="ARBA" id="ARBA00007447"/>
    </source>
</evidence>
<dbReference type="Proteomes" id="UP001355207">
    <property type="component" value="Chromosome 2"/>
</dbReference>
<keyword evidence="4" id="KW-1015">Disulfide bond</keyword>
<keyword evidence="7" id="KW-0732">Signal</keyword>
<protein>
    <recommendedName>
        <fullName evidence="8">Peptidase A1 domain-containing protein</fullName>
    </recommendedName>
</protein>
<accession>A0AAX4JNB5</accession>
<dbReference type="InterPro" id="IPR034164">
    <property type="entry name" value="Pepsin-like_dom"/>
</dbReference>
<feature type="chain" id="PRO_5043556485" description="Peptidase A1 domain-containing protein" evidence="7">
    <location>
        <begin position="17"/>
        <end position="597"/>
    </location>
</feature>
<evidence type="ECO:0000259" key="8">
    <source>
        <dbReference type="PROSITE" id="PS51767"/>
    </source>
</evidence>
<dbReference type="FunFam" id="2.40.70.10:FF:000067">
    <property type="entry name" value="Endopeptidase, putative"/>
    <property type="match status" value="1"/>
</dbReference>
<keyword evidence="5" id="KW-0645">Protease</keyword>
<keyword evidence="2 5" id="KW-0064">Aspartyl protease</keyword>
<evidence type="ECO:0000256" key="3">
    <source>
        <dbReference type="PIRSR" id="PIRSR601461-1"/>
    </source>
</evidence>
<dbReference type="PROSITE" id="PS51767">
    <property type="entry name" value="PEPTIDASE_A1"/>
    <property type="match status" value="1"/>
</dbReference>
<feature type="signal peptide" evidence="7">
    <location>
        <begin position="1"/>
        <end position="16"/>
    </location>
</feature>
<feature type="compositionally biased region" description="Low complexity" evidence="6">
    <location>
        <begin position="551"/>
        <end position="574"/>
    </location>
</feature>
<feature type="region of interest" description="Disordered" evidence="6">
    <location>
        <begin position="505"/>
        <end position="574"/>
    </location>
</feature>
<dbReference type="GO" id="GO:0004190">
    <property type="term" value="F:aspartic-type endopeptidase activity"/>
    <property type="evidence" value="ECO:0007669"/>
    <property type="project" value="UniProtKB-KW"/>
</dbReference>
<dbReference type="PROSITE" id="PS00141">
    <property type="entry name" value="ASP_PROTEASE"/>
    <property type="match status" value="1"/>
</dbReference>
<dbReference type="InterPro" id="IPR001461">
    <property type="entry name" value="Aspartic_peptidase_A1"/>
</dbReference>
<dbReference type="GO" id="GO:0006508">
    <property type="term" value="P:proteolysis"/>
    <property type="evidence" value="ECO:0007669"/>
    <property type="project" value="UniProtKB-KW"/>
</dbReference>
<sequence>MLISLLLLSVLPLSIAHPQIHPQPNPVIDIAPEPTPLSVTSTTRGIKASLTHGAGTKRRANGYTKAKRDSTLKLRHRQKRHSSTTRSLEIRQNDEGLPPSWLLWAGARLDSKYNSGSGGFSAAYAKELTKRADNGDVQLTNHNLDTSYSATLSVGTPSQSLDIVLDTGSSDLWVASGACKAGACTSMTTFDTSQSTSNVNLSSSFSIEYGSGTAAGSLVQDLVTLGGYSVAAQTFASCNQVSTGLLSSGVSGIMGLSWQALAYSKATPWWITLAKSSSWSEPLFAFHLARYRNVAGANPVETDGGVATFGFLDSSLYSGDVTYVSVSGNAQYWQIPMASMTMQGKTVSLGSSNMAAIDTGTTLIGGPEAIITAIYDNIPGSQRMTGSYAPYFAYPCSTNVDFEITFGGFTIKITDQDFNLGRYTSDTTMCTGAAYVQTLSSSSPVQWIVGDAALKNTYTVFRYSPAAVGFANLAGSISSSEAAASTTIPDVSALAASTAATPSGSIGASASSQSNSAKVTSSTGSGSSASNAAQTGSAEAPHVVTAASDNGSSPASETASGSTASATSAKSAGSSTISLPTASIILLGLLGTIVTLW</sequence>
<feature type="active site" evidence="3">
    <location>
        <position position="166"/>
    </location>
</feature>
<organism evidence="9 10">
    <name type="scientific">Kwoniella dendrophila CBS 6074</name>
    <dbReference type="NCBI Taxonomy" id="1295534"/>
    <lineage>
        <taxon>Eukaryota</taxon>
        <taxon>Fungi</taxon>
        <taxon>Dikarya</taxon>
        <taxon>Basidiomycota</taxon>
        <taxon>Agaricomycotina</taxon>
        <taxon>Tremellomycetes</taxon>
        <taxon>Tremellales</taxon>
        <taxon>Cryptococcaceae</taxon>
        <taxon>Kwoniella</taxon>
    </lineage>
</organism>
<feature type="domain" description="Peptidase A1" evidence="8">
    <location>
        <begin position="148"/>
        <end position="471"/>
    </location>
</feature>
<dbReference type="CDD" id="cd05471">
    <property type="entry name" value="pepsin_like"/>
    <property type="match status" value="1"/>
</dbReference>
<evidence type="ECO:0000313" key="10">
    <source>
        <dbReference type="Proteomes" id="UP001355207"/>
    </source>
</evidence>
<dbReference type="InterPro" id="IPR033121">
    <property type="entry name" value="PEPTIDASE_A1"/>
</dbReference>
<dbReference type="Pfam" id="PF00026">
    <property type="entry name" value="Asp"/>
    <property type="match status" value="1"/>
</dbReference>
<name>A0AAX4JNB5_9TREE</name>
<dbReference type="InterPro" id="IPR021109">
    <property type="entry name" value="Peptidase_aspartic_dom_sf"/>
</dbReference>
<evidence type="ECO:0000256" key="5">
    <source>
        <dbReference type="RuleBase" id="RU000454"/>
    </source>
</evidence>
<dbReference type="AlphaFoldDB" id="A0AAX4JNB5"/>
<keyword evidence="5" id="KW-0378">Hydrolase</keyword>
<evidence type="ECO:0000313" key="9">
    <source>
        <dbReference type="EMBL" id="WWC86902.1"/>
    </source>
</evidence>
<proteinExistence type="inferred from homology"/>
<dbReference type="PRINTS" id="PR00792">
    <property type="entry name" value="PEPSIN"/>
</dbReference>
<feature type="disulfide bond" evidence="4">
    <location>
        <begin position="179"/>
        <end position="184"/>
    </location>
</feature>
<gene>
    <name evidence="9" type="ORF">L201_001781</name>
</gene>
<feature type="active site" evidence="3">
    <location>
        <position position="358"/>
    </location>
</feature>
<dbReference type="PANTHER" id="PTHR47966:SF57">
    <property type="entry name" value="PEPTIDASE A1 DOMAIN-CONTAINING PROTEIN"/>
    <property type="match status" value="1"/>
</dbReference>
<dbReference type="FunFam" id="2.40.70.10:FF:000008">
    <property type="entry name" value="Cathepsin D"/>
    <property type="match status" value="1"/>
</dbReference>
<dbReference type="RefSeq" id="XP_066073665.1">
    <property type="nucleotide sequence ID" value="XM_066217568.1"/>
</dbReference>
<dbReference type="Gene3D" id="2.40.70.10">
    <property type="entry name" value="Acid Proteases"/>
    <property type="match status" value="2"/>
</dbReference>
<reference evidence="9 10" key="1">
    <citation type="submission" date="2024-01" db="EMBL/GenBank/DDBJ databases">
        <title>Comparative genomics of Cryptococcus and Kwoniella reveals pathogenesis evolution and contrasting modes of karyotype evolution via chromosome fusion or intercentromeric recombination.</title>
        <authorList>
            <person name="Coelho M.A."/>
            <person name="David-Palma M."/>
            <person name="Shea T."/>
            <person name="Bowers K."/>
            <person name="McGinley-Smith S."/>
            <person name="Mohammad A.W."/>
            <person name="Gnirke A."/>
            <person name="Yurkov A.M."/>
            <person name="Nowrousian M."/>
            <person name="Sun S."/>
            <person name="Cuomo C.A."/>
            <person name="Heitman J."/>
        </authorList>
    </citation>
    <scope>NUCLEOTIDE SEQUENCE [LARGE SCALE GENOMIC DNA]</scope>
    <source>
        <strain evidence="9 10">CBS 6074</strain>
    </source>
</reference>
<evidence type="ECO:0000256" key="6">
    <source>
        <dbReference type="SAM" id="MobiDB-lite"/>
    </source>
</evidence>
<dbReference type="GeneID" id="91092453"/>
<dbReference type="SUPFAM" id="SSF50630">
    <property type="entry name" value="Acid proteases"/>
    <property type="match status" value="1"/>
</dbReference>
<evidence type="ECO:0000256" key="7">
    <source>
        <dbReference type="SAM" id="SignalP"/>
    </source>
</evidence>
<dbReference type="InterPro" id="IPR001969">
    <property type="entry name" value="Aspartic_peptidase_AS"/>
</dbReference>
<dbReference type="PANTHER" id="PTHR47966">
    <property type="entry name" value="BETA-SITE APP-CLEAVING ENZYME, ISOFORM A-RELATED"/>
    <property type="match status" value="1"/>
</dbReference>
<feature type="compositionally biased region" description="Low complexity" evidence="6">
    <location>
        <begin position="505"/>
        <end position="538"/>
    </location>
</feature>